<dbReference type="Pfam" id="PF13359">
    <property type="entry name" value="DDE_Tnp_4"/>
    <property type="match status" value="1"/>
</dbReference>
<dbReference type="GO" id="GO:0046872">
    <property type="term" value="F:metal ion binding"/>
    <property type="evidence" value="ECO:0007669"/>
    <property type="project" value="UniProtKB-KW"/>
</dbReference>
<keyword evidence="4" id="KW-0540">Nuclease</keyword>
<comment type="caution">
    <text evidence="9">The sequence shown here is derived from an EMBL/GenBank/DDBJ whole genome shotgun (WGS) entry which is preliminary data.</text>
</comment>
<accession>A0AAV8ZNG9</accession>
<dbReference type="Proteomes" id="UP001162156">
    <property type="component" value="Unassembled WGS sequence"/>
</dbReference>
<reference evidence="9" key="1">
    <citation type="journal article" date="2023" name="Insect Mol. Biol.">
        <title>Genome sequencing provides insights into the evolution of gene families encoding plant cell wall-degrading enzymes in longhorned beetles.</title>
        <authorList>
            <person name="Shin N.R."/>
            <person name="Okamura Y."/>
            <person name="Kirsch R."/>
            <person name="Pauchet Y."/>
        </authorList>
    </citation>
    <scope>NUCLEOTIDE SEQUENCE</scope>
    <source>
        <strain evidence="9">RBIC_L_NR</strain>
    </source>
</reference>
<evidence type="ECO:0000256" key="1">
    <source>
        <dbReference type="ARBA" id="ARBA00001968"/>
    </source>
</evidence>
<evidence type="ECO:0000256" key="3">
    <source>
        <dbReference type="ARBA" id="ARBA00006958"/>
    </source>
</evidence>
<name>A0AAV8ZNG9_9CUCU</name>
<keyword evidence="10" id="KW-1185">Reference proteome</keyword>
<evidence type="ECO:0000256" key="4">
    <source>
        <dbReference type="ARBA" id="ARBA00022722"/>
    </source>
</evidence>
<evidence type="ECO:0000256" key="7">
    <source>
        <dbReference type="ARBA" id="ARBA00023242"/>
    </source>
</evidence>
<dbReference type="InterPro" id="IPR045249">
    <property type="entry name" value="HARBI1-like"/>
</dbReference>
<protein>
    <recommendedName>
        <fullName evidence="8">DDE Tnp4 domain-containing protein</fullName>
    </recommendedName>
</protein>
<gene>
    <name evidence="9" type="ORF">NQ314_003530</name>
</gene>
<keyword evidence="5" id="KW-0479">Metal-binding</keyword>
<comment type="cofactor">
    <cofactor evidence="1">
        <name>a divalent metal cation</name>
        <dbReference type="ChEBI" id="CHEBI:60240"/>
    </cofactor>
</comment>
<comment type="subcellular location">
    <subcellularLocation>
        <location evidence="2">Nucleus</location>
    </subcellularLocation>
</comment>
<evidence type="ECO:0000256" key="2">
    <source>
        <dbReference type="ARBA" id="ARBA00004123"/>
    </source>
</evidence>
<organism evidence="9 10">
    <name type="scientific">Rhamnusium bicolor</name>
    <dbReference type="NCBI Taxonomy" id="1586634"/>
    <lineage>
        <taxon>Eukaryota</taxon>
        <taxon>Metazoa</taxon>
        <taxon>Ecdysozoa</taxon>
        <taxon>Arthropoda</taxon>
        <taxon>Hexapoda</taxon>
        <taxon>Insecta</taxon>
        <taxon>Pterygota</taxon>
        <taxon>Neoptera</taxon>
        <taxon>Endopterygota</taxon>
        <taxon>Coleoptera</taxon>
        <taxon>Polyphaga</taxon>
        <taxon>Cucujiformia</taxon>
        <taxon>Chrysomeloidea</taxon>
        <taxon>Cerambycidae</taxon>
        <taxon>Lepturinae</taxon>
        <taxon>Rhagiini</taxon>
        <taxon>Rhamnusium</taxon>
    </lineage>
</organism>
<dbReference type="AlphaFoldDB" id="A0AAV8ZNG9"/>
<keyword evidence="6" id="KW-0378">Hydrolase</keyword>
<dbReference type="GO" id="GO:0016787">
    <property type="term" value="F:hydrolase activity"/>
    <property type="evidence" value="ECO:0007669"/>
    <property type="project" value="UniProtKB-KW"/>
</dbReference>
<sequence>MQAPSRLSDLSIDRKVLTALRFFGSGSYESDIGCHVYHAVSQASMSRCIEEKIFKNSPGSEIEDSGYALRPWVMTLVPYAAPSSPEERYNERHRSTRSTIERCNGVLKLRFRCLLKHRTLYYKPEKCSYIINACTVLHNICIDHNIPPVEIGQDEGDHYLGEIDFGIYLPARLDENNPAGRINPELAAGRRGLTRILVPKCQQHTNLTF</sequence>
<comment type="similarity">
    <text evidence="3">Belongs to the HARBI1 family.</text>
</comment>
<evidence type="ECO:0000313" key="10">
    <source>
        <dbReference type="Proteomes" id="UP001162156"/>
    </source>
</evidence>
<proteinExistence type="inferred from homology"/>
<dbReference type="PANTHER" id="PTHR22930:SF267">
    <property type="entry name" value="NUCLEASE HARBI1-RELATED"/>
    <property type="match status" value="1"/>
</dbReference>
<evidence type="ECO:0000256" key="6">
    <source>
        <dbReference type="ARBA" id="ARBA00022801"/>
    </source>
</evidence>
<evidence type="ECO:0000256" key="5">
    <source>
        <dbReference type="ARBA" id="ARBA00022723"/>
    </source>
</evidence>
<evidence type="ECO:0000313" key="9">
    <source>
        <dbReference type="EMBL" id="KAJ8966432.1"/>
    </source>
</evidence>
<dbReference type="PANTHER" id="PTHR22930">
    <property type="match status" value="1"/>
</dbReference>
<dbReference type="InterPro" id="IPR027806">
    <property type="entry name" value="HARBI1_dom"/>
</dbReference>
<keyword evidence="7" id="KW-0539">Nucleus</keyword>
<feature type="domain" description="DDE Tnp4" evidence="8">
    <location>
        <begin position="63"/>
        <end position="139"/>
    </location>
</feature>
<dbReference type="GO" id="GO:0004518">
    <property type="term" value="F:nuclease activity"/>
    <property type="evidence" value="ECO:0007669"/>
    <property type="project" value="UniProtKB-KW"/>
</dbReference>
<dbReference type="EMBL" id="JANEYF010001009">
    <property type="protein sequence ID" value="KAJ8966432.1"/>
    <property type="molecule type" value="Genomic_DNA"/>
</dbReference>
<dbReference type="GO" id="GO:0005634">
    <property type="term" value="C:nucleus"/>
    <property type="evidence" value="ECO:0007669"/>
    <property type="project" value="UniProtKB-SubCell"/>
</dbReference>
<evidence type="ECO:0000259" key="8">
    <source>
        <dbReference type="Pfam" id="PF13359"/>
    </source>
</evidence>